<comment type="subcellular location">
    <subcellularLocation>
        <location evidence="1">Cytoplasm</location>
    </subcellularLocation>
</comment>
<dbReference type="GO" id="GO:0005737">
    <property type="term" value="C:cytoplasm"/>
    <property type="evidence" value="ECO:0007669"/>
    <property type="project" value="UniProtKB-SubCell"/>
</dbReference>
<dbReference type="OMA" id="QMEGTTA"/>
<evidence type="ECO:0000256" key="3">
    <source>
        <dbReference type="ARBA" id="ARBA00018920"/>
    </source>
</evidence>
<comment type="subunit">
    <text evidence="7">Self-associates. Interacts with BBS9; the interaction mediates the association of LZTL1 with the BBsome complex and regulates BBSome ciliary trafficking.</text>
</comment>
<name>T2M4G2_HYDVU</name>
<dbReference type="KEGG" id="hmg:100205906"/>
<evidence type="ECO:0000256" key="4">
    <source>
        <dbReference type="ARBA" id="ARBA00022490"/>
    </source>
</evidence>
<evidence type="ECO:0000256" key="1">
    <source>
        <dbReference type="ARBA" id="ARBA00004496"/>
    </source>
</evidence>
<sequence length="308" mass="35309">MTDLGLSSNHEEEVKKYLKFARYNRNQQVRSVEGCFEDLKVARLHEDTFTVDEVSDMLDGLQAVVKSSIESELLNAAHTNVLLLVQLFTQAEKWHLKLQADISELENQKLLKEIADFEEQDSSGRKSKIQSANLIPQKTKLEPLNEGGSAALLQMEINRLKEENEILKNKVTSLEKSTSTGLDEASKLRADLREAKSQQEAKYITAQETTTNDEINVLSKKISLLSSNLQEAESLYKQKYSSMEEELASTKHYTLALQHELETLREEFDKKFAETTQFKNMKKMLEGKNAQIKELRAILKRYDPENDY</sequence>
<evidence type="ECO:0000256" key="2">
    <source>
        <dbReference type="ARBA" id="ARBA00008868"/>
    </source>
</evidence>
<evidence type="ECO:0000256" key="7">
    <source>
        <dbReference type="ARBA" id="ARBA00026004"/>
    </source>
</evidence>
<protein>
    <recommendedName>
        <fullName evidence="3">Leucine zipper transcription factor-like protein 1</fullName>
    </recommendedName>
</protein>
<evidence type="ECO:0000256" key="5">
    <source>
        <dbReference type="ARBA" id="ARBA00023054"/>
    </source>
</evidence>
<comment type="function">
    <text evidence="6">Regulates ciliary localization of the BBSome complex. Together with the BBSome complex, controls SMO ciliary trafficking and contributes to the sonic hedgehog (SHH) pathway regulation. May play a role in neurite outgrowth. May have tumor suppressor function.</text>
</comment>
<evidence type="ECO:0000256" key="8">
    <source>
        <dbReference type="SAM" id="Coils"/>
    </source>
</evidence>
<accession>T2M4G2</accession>
<evidence type="ECO:0000313" key="9">
    <source>
        <dbReference type="EMBL" id="CDG67158.1"/>
    </source>
</evidence>
<keyword evidence="5 8" id="KW-0175">Coiled coil</keyword>
<organism evidence="9">
    <name type="scientific">Hydra vulgaris</name>
    <name type="common">Hydra</name>
    <name type="synonym">Hydra attenuata</name>
    <dbReference type="NCBI Taxonomy" id="6087"/>
    <lineage>
        <taxon>Eukaryota</taxon>
        <taxon>Metazoa</taxon>
        <taxon>Cnidaria</taxon>
        <taxon>Hydrozoa</taxon>
        <taxon>Hydroidolina</taxon>
        <taxon>Anthoathecata</taxon>
        <taxon>Aplanulata</taxon>
        <taxon>Hydridae</taxon>
        <taxon>Hydra</taxon>
    </lineage>
</organism>
<reference evidence="9" key="1">
    <citation type="journal article" date="2013" name="Genome Biol. Evol.">
        <title>Punctuated emergences of genetic and phenotypic innovations in eumetazoan, bilaterian, euteleostome, and hominidae ancestors.</title>
        <authorList>
            <person name="Wenger Y."/>
            <person name="Galliot B."/>
        </authorList>
    </citation>
    <scope>NUCLEOTIDE SEQUENCE</scope>
    <source>
        <tissue evidence="9">Whole animals</tissue>
    </source>
</reference>
<gene>
    <name evidence="9" type="primary">LZTFL1</name>
</gene>
<comment type="similarity">
    <text evidence="2">Belongs to the LZTFL1 family.</text>
</comment>
<dbReference type="InterPro" id="IPR026157">
    <property type="entry name" value="LZTFL1"/>
</dbReference>
<proteinExistence type="evidence at transcript level"/>
<dbReference type="OrthoDB" id="313412at2759"/>
<dbReference type="GO" id="GO:1903565">
    <property type="term" value="P:negative regulation of protein localization to cilium"/>
    <property type="evidence" value="ECO:0007669"/>
    <property type="project" value="TreeGrafter"/>
</dbReference>
<evidence type="ECO:0000256" key="6">
    <source>
        <dbReference type="ARBA" id="ARBA00024898"/>
    </source>
</evidence>
<dbReference type="PANTHER" id="PTHR21635">
    <property type="entry name" value="LEUCINE ZIPPER TRANSCRIPTION FACTOR LIKE"/>
    <property type="match status" value="1"/>
</dbReference>
<keyword evidence="4" id="KW-0963">Cytoplasm</keyword>
<feature type="coiled-coil region" evidence="8">
    <location>
        <begin position="150"/>
        <end position="235"/>
    </location>
</feature>
<dbReference type="EMBL" id="HAAD01000926">
    <property type="protein sequence ID" value="CDG67158.1"/>
    <property type="molecule type" value="mRNA"/>
</dbReference>
<dbReference type="PANTHER" id="PTHR21635:SF0">
    <property type="entry name" value="LEUCINE ZIPPER TRANSCRIPTION FACTOR-LIKE PROTEIN 1"/>
    <property type="match status" value="1"/>
</dbReference>
<dbReference type="AlphaFoldDB" id="T2M4G2"/>
<dbReference type="Pfam" id="PF15294">
    <property type="entry name" value="Leu_zip"/>
    <property type="match status" value="1"/>
</dbReference>